<gene>
    <name evidence="2" type="ORF">D5018_08945</name>
</gene>
<protein>
    <submittedName>
        <fullName evidence="2">Paraquat-inducible protein A</fullName>
    </submittedName>
</protein>
<keyword evidence="1" id="KW-0812">Transmembrane</keyword>
<evidence type="ECO:0000313" key="2">
    <source>
        <dbReference type="EMBL" id="RLV60031.1"/>
    </source>
</evidence>
<dbReference type="RefSeq" id="WP_121838666.1">
    <property type="nucleotide sequence ID" value="NZ_ML014771.1"/>
</dbReference>
<sequence>MSDSDTPKLQSIILCQSCDVAVSRQALPANVRALCPRCHSALYAKPFCTINGVLALCITALLLYIPANFYPVLELHFFGSIRTSTVWEGAYSVIKQGYYIVGIAVALGAIVAPAALLVSILLQVLIVKHGLHKPILRKYFRSILKKHLLIKQFSMPEIYVISMFVTAFNLGDFADIYMGIGTFCYVMLFILMLFLQREYNIDYMWEQLHESQ</sequence>
<keyword evidence="1" id="KW-0472">Membrane</keyword>
<reference evidence="2 3" key="1">
    <citation type="submission" date="2018-09" db="EMBL/GenBank/DDBJ databases">
        <title>Phylogeny of the Shewanellaceae, and recommendation for two new genera, Pseudoshewanella and Parashewanella.</title>
        <authorList>
            <person name="Wang G."/>
        </authorList>
    </citation>
    <scope>NUCLEOTIDE SEQUENCE [LARGE SCALE GENOMIC DNA]</scope>
    <source>
        <strain evidence="2 3">C51</strain>
    </source>
</reference>
<feature type="transmembrane region" description="Helical" evidence="1">
    <location>
        <begin position="98"/>
        <end position="127"/>
    </location>
</feature>
<feature type="transmembrane region" description="Helical" evidence="1">
    <location>
        <begin position="47"/>
        <end position="67"/>
    </location>
</feature>
<dbReference type="EMBL" id="QZEI01000022">
    <property type="protein sequence ID" value="RLV60031.1"/>
    <property type="molecule type" value="Genomic_DNA"/>
</dbReference>
<feature type="transmembrane region" description="Helical" evidence="1">
    <location>
        <begin position="176"/>
        <end position="195"/>
    </location>
</feature>
<dbReference type="OrthoDB" id="5291921at2"/>
<keyword evidence="3" id="KW-1185">Reference proteome</keyword>
<dbReference type="Pfam" id="PF04403">
    <property type="entry name" value="PqiA"/>
    <property type="match status" value="1"/>
</dbReference>
<proteinExistence type="predicted"/>
<evidence type="ECO:0000256" key="1">
    <source>
        <dbReference type="SAM" id="Phobius"/>
    </source>
</evidence>
<name>A0A3L8PXH5_9GAMM</name>
<dbReference type="AlphaFoldDB" id="A0A3L8PXH5"/>
<organism evidence="2 3">
    <name type="scientific">Parashewanella curva</name>
    <dbReference type="NCBI Taxonomy" id="2338552"/>
    <lineage>
        <taxon>Bacteria</taxon>
        <taxon>Pseudomonadati</taxon>
        <taxon>Pseudomonadota</taxon>
        <taxon>Gammaproteobacteria</taxon>
        <taxon>Alteromonadales</taxon>
        <taxon>Shewanellaceae</taxon>
        <taxon>Parashewanella</taxon>
    </lineage>
</organism>
<accession>A0A3L8PXH5</accession>
<comment type="caution">
    <text evidence="2">The sequence shown here is derived from an EMBL/GenBank/DDBJ whole genome shotgun (WGS) entry which is preliminary data.</text>
</comment>
<dbReference type="InterPro" id="IPR007498">
    <property type="entry name" value="PqiA-like"/>
</dbReference>
<keyword evidence="1" id="KW-1133">Transmembrane helix</keyword>
<evidence type="ECO:0000313" key="3">
    <source>
        <dbReference type="Proteomes" id="UP000281474"/>
    </source>
</evidence>
<feature type="transmembrane region" description="Helical" evidence="1">
    <location>
        <begin position="148"/>
        <end position="170"/>
    </location>
</feature>
<dbReference type="Proteomes" id="UP000281474">
    <property type="component" value="Unassembled WGS sequence"/>
</dbReference>